<dbReference type="RefSeq" id="WP_092675091.1">
    <property type="nucleotide sequence ID" value="NZ_BMDN01000002.1"/>
</dbReference>
<dbReference type="Proteomes" id="UP000893823">
    <property type="component" value="Unassembled WGS sequence"/>
</dbReference>
<accession>A0A1H1ZYA1</accession>
<reference evidence="2" key="1">
    <citation type="submission" date="2016-10" db="EMBL/GenBank/DDBJ databases">
        <authorList>
            <person name="de Groot N.N."/>
        </authorList>
    </citation>
    <scope>NUCLEOTIDE SEQUENCE [LARGE SCALE GENOMIC DNA]</scope>
    <source>
        <strain evidence="2">CPCC 202695</strain>
    </source>
</reference>
<evidence type="ECO:0000313" key="4">
    <source>
        <dbReference type="Proteomes" id="UP000893823"/>
    </source>
</evidence>
<sequence length="153" mass="16891">MSVTSFPQRGRFQPFAVDRILVDQLPSSLGTVEAPERYTVTAVFTRRPLPQEIALLQAPAVAQQLIDAGYSRVTLSTTDRRLMIGNTNLHELKVGLARLIGRILEDIGNRVEVTGSAQARDAAEIATRAAERTEQVLMEASEIDFSPRVSHYT</sequence>
<reference evidence="1" key="3">
    <citation type="submission" date="2022-06" db="EMBL/GenBank/DDBJ databases">
        <title>Genomic Encyclopedia of Type Strains, Phase III (KMG-III): the genomes of soil and plant-associated and newly described type strains.</title>
        <authorList>
            <person name="Whitman W."/>
        </authorList>
    </citation>
    <scope>NUCLEOTIDE SEQUENCE</scope>
    <source>
        <strain evidence="1">CPCC 202695</strain>
    </source>
</reference>
<dbReference type="EMBL" id="SODL02000002">
    <property type="protein sequence ID" value="MCP2367338.1"/>
    <property type="molecule type" value="Genomic_DNA"/>
</dbReference>
<name>A0A1H1ZYA1_9MICO</name>
<dbReference type="Proteomes" id="UP000199482">
    <property type="component" value="Chromosome I"/>
</dbReference>
<gene>
    <name evidence="1" type="ORF">BCL57_001492</name>
    <name evidence="2" type="ORF">SAMN04489721_3416</name>
</gene>
<dbReference type="AlphaFoldDB" id="A0A1H1ZYA1"/>
<keyword evidence="4" id="KW-1185">Reference proteome</keyword>
<dbReference type="EMBL" id="LT629755">
    <property type="protein sequence ID" value="SDT38745.1"/>
    <property type="molecule type" value="Genomic_DNA"/>
</dbReference>
<dbReference type="OrthoDB" id="5007551at2"/>
<proteinExistence type="predicted"/>
<evidence type="ECO:0000313" key="1">
    <source>
        <dbReference type="EMBL" id="MCP2367338.1"/>
    </source>
</evidence>
<reference evidence="3" key="2">
    <citation type="submission" date="2016-10" db="EMBL/GenBank/DDBJ databases">
        <authorList>
            <person name="Varghese N."/>
            <person name="Submissions S."/>
        </authorList>
    </citation>
    <scope>NUCLEOTIDE SEQUENCE [LARGE SCALE GENOMIC DNA]</scope>
    <source>
        <strain evidence="3">CPCC 202695</strain>
    </source>
</reference>
<evidence type="ECO:0000313" key="2">
    <source>
        <dbReference type="EMBL" id="SDT38745.1"/>
    </source>
</evidence>
<dbReference type="STRING" id="589382.SAMN04489721_3416"/>
<organism evidence="2 3">
    <name type="scientific">Agromyces flavus</name>
    <dbReference type="NCBI Taxonomy" id="589382"/>
    <lineage>
        <taxon>Bacteria</taxon>
        <taxon>Bacillati</taxon>
        <taxon>Actinomycetota</taxon>
        <taxon>Actinomycetes</taxon>
        <taxon>Micrococcales</taxon>
        <taxon>Microbacteriaceae</taxon>
        <taxon>Agromyces</taxon>
    </lineage>
</organism>
<protein>
    <submittedName>
        <fullName evidence="2">Uncharacterized protein</fullName>
    </submittedName>
</protein>
<evidence type="ECO:0000313" key="3">
    <source>
        <dbReference type="Proteomes" id="UP000199482"/>
    </source>
</evidence>